<feature type="domain" description="ABC3 transporter permease C-terminal" evidence="7">
    <location>
        <begin position="318"/>
        <end position="433"/>
    </location>
</feature>
<keyword evidence="3 6" id="KW-0812">Transmembrane</keyword>
<dbReference type="GO" id="GO:0022857">
    <property type="term" value="F:transmembrane transporter activity"/>
    <property type="evidence" value="ECO:0007669"/>
    <property type="project" value="TreeGrafter"/>
</dbReference>
<dbReference type="InterPro" id="IPR050250">
    <property type="entry name" value="Macrolide_Exporter_MacB"/>
</dbReference>
<dbReference type="RefSeq" id="WP_161859230.1">
    <property type="nucleotide sequence ID" value="NZ_CP047491.1"/>
</dbReference>
<name>A0A6P1TAW8_9GAMM</name>
<dbReference type="Proteomes" id="UP000563601">
    <property type="component" value="Unassembled WGS sequence"/>
</dbReference>
<evidence type="ECO:0000256" key="1">
    <source>
        <dbReference type="ARBA" id="ARBA00004651"/>
    </source>
</evidence>
<protein>
    <submittedName>
        <fullName evidence="9">ABC transport system permease protein</fullName>
    </submittedName>
    <submittedName>
        <fullName evidence="10">FtsX-like permease family protein</fullName>
    </submittedName>
</protein>
<dbReference type="Pfam" id="PF02687">
    <property type="entry name" value="FtsX"/>
    <property type="match status" value="1"/>
</dbReference>
<comment type="subcellular location">
    <subcellularLocation>
        <location evidence="1">Cell membrane</location>
        <topology evidence="1">Multi-pass membrane protein</topology>
    </subcellularLocation>
</comment>
<feature type="transmembrane region" description="Helical" evidence="6">
    <location>
        <begin position="21"/>
        <end position="44"/>
    </location>
</feature>
<dbReference type="InterPro" id="IPR025857">
    <property type="entry name" value="MacB_PCD"/>
</dbReference>
<feature type="domain" description="MacB-like periplasmic core" evidence="8">
    <location>
        <begin position="20"/>
        <end position="268"/>
    </location>
</feature>
<evidence type="ECO:0000256" key="3">
    <source>
        <dbReference type="ARBA" id="ARBA00022692"/>
    </source>
</evidence>
<evidence type="ECO:0000256" key="6">
    <source>
        <dbReference type="SAM" id="Phobius"/>
    </source>
</evidence>
<dbReference type="Pfam" id="PF12704">
    <property type="entry name" value="MacB_PCD"/>
    <property type="match status" value="1"/>
</dbReference>
<dbReference type="InterPro" id="IPR003838">
    <property type="entry name" value="ABC3_permease_C"/>
</dbReference>
<dbReference type="AlphaFoldDB" id="A0A6P1TAW8"/>
<dbReference type="EMBL" id="JACHHR010000003">
    <property type="protein sequence ID" value="MBB5212267.1"/>
    <property type="molecule type" value="Genomic_DNA"/>
</dbReference>
<evidence type="ECO:0000256" key="4">
    <source>
        <dbReference type="ARBA" id="ARBA00022989"/>
    </source>
</evidence>
<organism evidence="9 12">
    <name type="scientific">Microbulbifer hydrolyticus</name>
    <dbReference type="NCBI Taxonomy" id="48074"/>
    <lineage>
        <taxon>Bacteria</taxon>
        <taxon>Pseudomonadati</taxon>
        <taxon>Pseudomonadota</taxon>
        <taxon>Gammaproteobacteria</taxon>
        <taxon>Cellvibrionales</taxon>
        <taxon>Microbulbiferaceae</taxon>
        <taxon>Microbulbifer</taxon>
    </lineage>
</organism>
<evidence type="ECO:0000313" key="10">
    <source>
        <dbReference type="EMBL" id="QHQ39918.1"/>
    </source>
</evidence>
<evidence type="ECO:0000256" key="2">
    <source>
        <dbReference type="ARBA" id="ARBA00022475"/>
    </source>
</evidence>
<evidence type="ECO:0000313" key="9">
    <source>
        <dbReference type="EMBL" id="MBB5212267.1"/>
    </source>
</evidence>
<keyword evidence="2" id="KW-1003">Cell membrane</keyword>
<sequence length="440" mass="48957">MIGYYISLAVRSLRGTPILSTLMIAAIAVGVGASMTVLTLNYMMSQNALAHKDDVLYAVQLDSWDPNQAYARSNNEIPYQLTYQDATGLLRSDIPTRQVAMHRFGFTVTMEDSEVRPFVAETRVTTRDFFSMFDVPMQYGNTWGKEADSAPVQSVVLSKAINEKLFGGENSVGKTVTLNGQPFTVSGVIDYWNPSPKVYDLNNSPFSDSAEIYIPFGLHRKFEIYSWGNNNGWNSPDNGIEGYEGHLQGESVWLQFWVELDNDKQKQQYEEFLTGYIQQQKEQGRFQRPLKFALTRPSEWLVLNEVLRDDNRVLGWASLAFLLVCVVNAVALLLAKFLRKAPEAGVRRALGASRNAIFIQHLIESTCIGALGGLIGIGLALLGLSGIRLLSMGQIDQIASMDWLMMLAAVALAILASLLAGLYPAWRISRTNPSVYLKTQ</sequence>
<dbReference type="PANTHER" id="PTHR30572:SF18">
    <property type="entry name" value="ABC-TYPE MACROLIDE FAMILY EXPORT SYSTEM PERMEASE COMPONENT 2"/>
    <property type="match status" value="1"/>
</dbReference>
<feature type="transmembrane region" description="Helical" evidence="6">
    <location>
        <begin position="356"/>
        <end position="383"/>
    </location>
</feature>
<dbReference type="Proteomes" id="UP000464675">
    <property type="component" value="Chromosome"/>
</dbReference>
<evidence type="ECO:0000313" key="11">
    <source>
        <dbReference type="Proteomes" id="UP000464675"/>
    </source>
</evidence>
<evidence type="ECO:0000259" key="8">
    <source>
        <dbReference type="Pfam" id="PF12704"/>
    </source>
</evidence>
<evidence type="ECO:0000259" key="7">
    <source>
        <dbReference type="Pfam" id="PF02687"/>
    </source>
</evidence>
<dbReference type="GO" id="GO:0005886">
    <property type="term" value="C:plasma membrane"/>
    <property type="evidence" value="ECO:0007669"/>
    <property type="project" value="UniProtKB-SubCell"/>
</dbReference>
<dbReference type="PANTHER" id="PTHR30572">
    <property type="entry name" value="MEMBRANE COMPONENT OF TRANSPORTER-RELATED"/>
    <property type="match status" value="1"/>
</dbReference>
<gene>
    <name evidence="10" type="ORF">GTQ55_13615</name>
    <name evidence="9" type="ORF">HNQ53_002492</name>
</gene>
<dbReference type="OrthoDB" id="8735006at2"/>
<keyword evidence="11" id="KW-1185">Reference proteome</keyword>
<accession>A0A6P1TAW8</accession>
<evidence type="ECO:0000313" key="12">
    <source>
        <dbReference type="Proteomes" id="UP000563601"/>
    </source>
</evidence>
<keyword evidence="4 6" id="KW-1133">Transmembrane helix</keyword>
<reference evidence="9 12" key="2">
    <citation type="submission" date="2020-08" db="EMBL/GenBank/DDBJ databases">
        <title>Genomic Encyclopedia of Type Strains, Phase IV (KMG-IV): sequencing the most valuable type-strain genomes for metagenomic binning, comparative biology and taxonomic classification.</title>
        <authorList>
            <person name="Goeker M."/>
        </authorList>
    </citation>
    <scope>NUCLEOTIDE SEQUENCE [LARGE SCALE GENOMIC DNA]</scope>
    <source>
        <strain evidence="9 12">DSM 11525</strain>
    </source>
</reference>
<proteinExistence type="predicted"/>
<reference evidence="10 11" key="1">
    <citation type="submission" date="2020-01" db="EMBL/GenBank/DDBJ databases">
        <title>The possibility of degradation of plastic by Microbulbifer hydrolyticus IRE-31.</title>
        <authorList>
            <person name="Liu L."/>
        </authorList>
    </citation>
    <scope>NUCLEOTIDE SEQUENCE [LARGE SCALE GENOMIC DNA]</scope>
    <source>
        <strain evidence="10 11">IRE-31</strain>
    </source>
</reference>
<feature type="transmembrane region" description="Helical" evidence="6">
    <location>
        <begin position="403"/>
        <end position="426"/>
    </location>
</feature>
<dbReference type="EMBL" id="CP047491">
    <property type="protein sequence ID" value="QHQ39918.1"/>
    <property type="molecule type" value="Genomic_DNA"/>
</dbReference>
<keyword evidence="5 6" id="KW-0472">Membrane</keyword>
<evidence type="ECO:0000256" key="5">
    <source>
        <dbReference type="ARBA" id="ARBA00023136"/>
    </source>
</evidence>
<feature type="transmembrane region" description="Helical" evidence="6">
    <location>
        <begin position="313"/>
        <end position="335"/>
    </location>
</feature>